<feature type="transmembrane region" description="Helical" evidence="1">
    <location>
        <begin position="261"/>
        <end position="279"/>
    </location>
</feature>
<feature type="transmembrane region" description="Helical" evidence="1">
    <location>
        <begin position="213"/>
        <end position="241"/>
    </location>
</feature>
<keyword evidence="1" id="KW-0472">Membrane</keyword>
<gene>
    <name evidence="2" type="ORF">SAMEA4873563_02931</name>
</gene>
<feature type="transmembrane region" description="Helical" evidence="1">
    <location>
        <begin position="68"/>
        <end position="88"/>
    </location>
</feature>
<accession>A0A486VHX3</accession>
<evidence type="ECO:0000256" key="1">
    <source>
        <dbReference type="SAM" id="Phobius"/>
    </source>
</evidence>
<keyword evidence="1" id="KW-1133">Transmembrane helix</keyword>
<reference evidence="2" key="1">
    <citation type="submission" date="2019-03" db="EMBL/GenBank/DDBJ databases">
        <authorList>
            <consortium name="Pathogen Informatics"/>
        </authorList>
    </citation>
    <scope>NUCLEOTIDE SEQUENCE</scope>
    <source>
        <strain evidence="2">5012STDY7626362</strain>
    </source>
</reference>
<dbReference type="AlphaFoldDB" id="A0A486VHX3"/>
<organism evidence="2">
    <name type="scientific">Klebsiella pneumoniae</name>
    <dbReference type="NCBI Taxonomy" id="573"/>
    <lineage>
        <taxon>Bacteria</taxon>
        <taxon>Pseudomonadati</taxon>
        <taxon>Pseudomonadota</taxon>
        <taxon>Gammaproteobacteria</taxon>
        <taxon>Enterobacterales</taxon>
        <taxon>Enterobacteriaceae</taxon>
        <taxon>Klebsiella/Raoultella group</taxon>
        <taxon>Klebsiella</taxon>
        <taxon>Klebsiella pneumoniae complex</taxon>
    </lineage>
</organism>
<protein>
    <submittedName>
        <fullName evidence="2">Uncharacterized protein</fullName>
    </submittedName>
</protein>
<keyword evidence="1" id="KW-0812">Transmembrane</keyword>
<feature type="transmembrane region" description="Helical" evidence="1">
    <location>
        <begin position="110"/>
        <end position="131"/>
    </location>
</feature>
<name>A0A486VHX3_KLEPN</name>
<evidence type="ECO:0000313" key="2">
    <source>
        <dbReference type="EMBL" id="VGM50328.1"/>
    </source>
</evidence>
<sequence>MAANIVSSAPSGRFYYGCAGAAGLLAGLAIVYWFPALASWWPSDLVRVYHAMSYVMGFGVSRIGDIPLVAYATLTLSGFVMVFCHPGHSKLPIVAWAVHNQPSPREMVDWILRSWVLQFGFLVIIFWRFAFMGKLTSYRLMQIVGIFNDVCYLATLVLAGILLRDSWRDFQGVSAPASNIRIPLIFALSFYLPFQLVWILLSAQQFELPLWGWLLLVPAMIGVLLARLATVGIALCFRRWLGPQGCLRWLGPQGCLRWRGPLALFSGLTVLCIGGNAVIRQILNMIK</sequence>
<feature type="transmembrane region" description="Helical" evidence="1">
    <location>
        <begin position="182"/>
        <end position="201"/>
    </location>
</feature>
<proteinExistence type="predicted"/>
<feature type="transmembrane region" description="Helical" evidence="1">
    <location>
        <begin position="14"/>
        <end position="34"/>
    </location>
</feature>
<dbReference type="EMBL" id="CAAHDH010000002">
    <property type="protein sequence ID" value="VGM50328.1"/>
    <property type="molecule type" value="Genomic_DNA"/>
</dbReference>
<feature type="transmembrane region" description="Helical" evidence="1">
    <location>
        <begin position="143"/>
        <end position="162"/>
    </location>
</feature>